<dbReference type="Proteomes" id="UP000245119">
    <property type="component" value="Linkage Group LG3"/>
</dbReference>
<evidence type="ECO:0000313" key="1">
    <source>
        <dbReference type="EMBL" id="PVD33317.1"/>
    </source>
</evidence>
<dbReference type="EMBL" id="PZQS01000003">
    <property type="protein sequence ID" value="PVD33317.1"/>
    <property type="molecule type" value="Genomic_DNA"/>
</dbReference>
<sequence>MPKYAYKIRERKLPLVFAFTLNDKIVETPVSKEMFLNHLGVPQHNLTRFSADQTPSGNSFCATEDGWVARGLLFERGGHVVHKAYSKIILEHIADLLAHAQKS</sequence>
<organism evidence="1 2">
    <name type="scientific">Pomacea canaliculata</name>
    <name type="common">Golden apple snail</name>
    <dbReference type="NCBI Taxonomy" id="400727"/>
    <lineage>
        <taxon>Eukaryota</taxon>
        <taxon>Metazoa</taxon>
        <taxon>Spiralia</taxon>
        <taxon>Lophotrochozoa</taxon>
        <taxon>Mollusca</taxon>
        <taxon>Gastropoda</taxon>
        <taxon>Caenogastropoda</taxon>
        <taxon>Architaenioglossa</taxon>
        <taxon>Ampullarioidea</taxon>
        <taxon>Ampullariidae</taxon>
        <taxon>Pomacea</taxon>
    </lineage>
</organism>
<name>A0A2T7PIU2_POMCA</name>
<keyword evidence="2" id="KW-1185">Reference proteome</keyword>
<dbReference type="AlphaFoldDB" id="A0A2T7PIU2"/>
<accession>A0A2T7PIU2</accession>
<dbReference type="OrthoDB" id="6431331at2759"/>
<gene>
    <name evidence="1" type="ORF">C0Q70_04570</name>
</gene>
<reference evidence="1 2" key="1">
    <citation type="submission" date="2018-04" db="EMBL/GenBank/DDBJ databases">
        <title>The genome of golden apple snail Pomacea canaliculata provides insight into stress tolerance and invasive adaptation.</title>
        <authorList>
            <person name="Liu C."/>
            <person name="Liu B."/>
            <person name="Ren Y."/>
            <person name="Zhang Y."/>
            <person name="Wang H."/>
            <person name="Li S."/>
            <person name="Jiang F."/>
            <person name="Yin L."/>
            <person name="Zhang G."/>
            <person name="Qian W."/>
            <person name="Fan W."/>
        </authorList>
    </citation>
    <scope>NUCLEOTIDE SEQUENCE [LARGE SCALE GENOMIC DNA]</scope>
    <source>
        <strain evidence="1">SZHN2017</strain>
        <tissue evidence="1">Muscle</tissue>
    </source>
</reference>
<comment type="caution">
    <text evidence="1">The sequence shown here is derived from an EMBL/GenBank/DDBJ whole genome shotgun (WGS) entry which is preliminary data.</text>
</comment>
<evidence type="ECO:0000313" key="2">
    <source>
        <dbReference type="Proteomes" id="UP000245119"/>
    </source>
</evidence>
<protein>
    <submittedName>
        <fullName evidence="1">Uncharacterized protein</fullName>
    </submittedName>
</protein>
<proteinExistence type="predicted"/>